<evidence type="ECO:0000256" key="3">
    <source>
        <dbReference type="ARBA" id="ARBA00022490"/>
    </source>
</evidence>
<evidence type="ECO:0000256" key="4">
    <source>
        <dbReference type="ARBA" id="ARBA00022683"/>
    </source>
</evidence>
<dbReference type="EMBL" id="CP042582">
    <property type="protein sequence ID" value="QEX20251.1"/>
    <property type="molecule type" value="Genomic_DNA"/>
</dbReference>
<comment type="subcellular location">
    <subcellularLocation>
        <location evidence="1">Cytoplasm</location>
    </subcellularLocation>
</comment>
<dbReference type="PROSITE" id="PS51350">
    <property type="entry name" value="PTS_HPR_DOM"/>
    <property type="match status" value="1"/>
</dbReference>
<dbReference type="InterPro" id="IPR050399">
    <property type="entry name" value="HPr"/>
</dbReference>
<dbReference type="PANTHER" id="PTHR33705">
    <property type="entry name" value="PHOSPHOCARRIER PROTEIN HPR"/>
    <property type="match status" value="1"/>
</dbReference>
<dbReference type="NCBIfam" id="TIGR01003">
    <property type="entry name" value="PTS_HPr_family"/>
    <property type="match status" value="1"/>
</dbReference>
<protein>
    <submittedName>
        <fullName evidence="6">Phosphocarrier protein HPr</fullName>
    </submittedName>
</protein>
<dbReference type="InterPro" id="IPR000032">
    <property type="entry name" value="HPr-like"/>
</dbReference>
<gene>
    <name evidence="6" type="primary">ptsH</name>
    <name evidence="6" type="ORF">FRZ61_01680</name>
</gene>
<dbReference type="Gene3D" id="3.30.1340.10">
    <property type="entry name" value="HPr-like"/>
    <property type="match status" value="1"/>
</dbReference>
<dbReference type="Pfam" id="PF00381">
    <property type="entry name" value="PTS-HPr"/>
    <property type="match status" value="1"/>
</dbReference>
<reference evidence="6 7" key="1">
    <citation type="submission" date="2019-08" db="EMBL/GenBank/DDBJ databases">
        <title>Hyperibacter terrae gen. nov., sp. nov. and Hyperibacter viscosus sp. nov., two new members in the family Rhodospirillaceae isolated from the rhizosphere of Hypericum perforatum.</title>
        <authorList>
            <person name="Noviana Z."/>
        </authorList>
    </citation>
    <scope>NUCLEOTIDE SEQUENCE [LARGE SCALE GENOMIC DNA]</scope>
    <source>
        <strain evidence="6 7">R5959</strain>
    </source>
</reference>
<proteinExistence type="inferred from homology"/>
<dbReference type="InterPro" id="IPR035895">
    <property type="entry name" value="HPr-like_sf"/>
</dbReference>
<dbReference type="Proteomes" id="UP000325797">
    <property type="component" value="Chromosome"/>
</dbReference>
<evidence type="ECO:0000256" key="2">
    <source>
        <dbReference type="ARBA" id="ARBA00010736"/>
    </source>
</evidence>
<dbReference type="InterPro" id="IPR001020">
    <property type="entry name" value="PTS_HPr_His_P_site"/>
</dbReference>
<dbReference type="KEGG" id="hadh:FRZ61_01680"/>
<dbReference type="PANTHER" id="PTHR33705:SF2">
    <property type="entry name" value="PHOSPHOCARRIER PROTEIN NPR"/>
    <property type="match status" value="1"/>
</dbReference>
<dbReference type="AlphaFoldDB" id="A0A5J6MSJ9"/>
<dbReference type="PRINTS" id="PR00107">
    <property type="entry name" value="PHOSPHOCPHPR"/>
</dbReference>
<evidence type="ECO:0000313" key="7">
    <source>
        <dbReference type="Proteomes" id="UP000325797"/>
    </source>
</evidence>
<keyword evidence="3" id="KW-0963">Cytoplasm</keyword>
<accession>A0A5J6MSJ9</accession>
<sequence>MPGSGPLTAHLEIRNQRGLHARAAAKFVQALNGFQADIVVIRGDMEVSGRSIMGLMMLAAGPGSVIEVRATGTDAAAALGALEALIGRKFDES</sequence>
<feature type="domain" description="HPr" evidence="5">
    <location>
        <begin position="6"/>
        <end position="93"/>
    </location>
</feature>
<dbReference type="SUPFAM" id="SSF55594">
    <property type="entry name" value="HPr-like"/>
    <property type="match status" value="1"/>
</dbReference>
<dbReference type="CDD" id="cd00367">
    <property type="entry name" value="PTS-HPr_like"/>
    <property type="match status" value="1"/>
</dbReference>
<organism evidence="6 7">
    <name type="scientific">Hypericibacter adhaerens</name>
    <dbReference type="NCBI Taxonomy" id="2602016"/>
    <lineage>
        <taxon>Bacteria</taxon>
        <taxon>Pseudomonadati</taxon>
        <taxon>Pseudomonadota</taxon>
        <taxon>Alphaproteobacteria</taxon>
        <taxon>Rhodospirillales</taxon>
        <taxon>Dongiaceae</taxon>
        <taxon>Hypericibacter</taxon>
    </lineage>
</organism>
<comment type="similarity">
    <text evidence="2">Belongs to the HPr family.</text>
</comment>
<dbReference type="GO" id="GO:0005737">
    <property type="term" value="C:cytoplasm"/>
    <property type="evidence" value="ECO:0007669"/>
    <property type="project" value="UniProtKB-SubCell"/>
</dbReference>
<dbReference type="PROSITE" id="PS00369">
    <property type="entry name" value="PTS_HPR_HIS"/>
    <property type="match status" value="1"/>
</dbReference>
<name>A0A5J6MSJ9_9PROT</name>
<evidence type="ECO:0000256" key="1">
    <source>
        <dbReference type="ARBA" id="ARBA00004496"/>
    </source>
</evidence>
<evidence type="ECO:0000259" key="5">
    <source>
        <dbReference type="PROSITE" id="PS51350"/>
    </source>
</evidence>
<dbReference type="GO" id="GO:0009401">
    <property type="term" value="P:phosphoenolpyruvate-dependent sugar phosphotransferase system"/>
    <property type="evidence" value="ECO:0007669"/>
    <property type="project" value="UniProtKB-KW"/>
</dbReference>
<keyword evidence="4" id="KW-0598">Phosphotransferase system</keyword>
<evidence type="ECO:0000313" key="6">
    <source>
        <dbReference type="EMBL" id="QEX20251.1"/>
    </source>
</evidence>
<keyword evidence="7" id="KW-1185">Reference proteome</keyword>